<dbReference type="EMBL" id="MAYW01000005">
    <property type="protein sequence ID" value="ODS34463.1"/>
    <property type="molecule type" value="Genomic_DNA"/>
</dbReference>
<name>A0A1E3XFQ8_9BACT</name>
<dbReference type="SUPFAM" id="SSF53448">
    <property type="entry name" value="Nucleotide-diphospho-sugar transferases"/>
    <property type="match status" value="1"/>
</dbReference>
<proteinExistence type="predicted"/>
<dbReference type="InterPro" id="IPR029044">
    <property type="entry name" value="Nucleotide-diphossugar_trans"/>
</dbReference>
<dbReference type="Pfam" id="PF00535">
    <property type="entry name" value="Glycos_transf_2"/>
    <property type="match status" value="1"/>
</dbReference>
<dbReference type="GO" id="GO:0016740">
    <property type="term" value="F:transferase activity"/>
    <property type="evidence" value="ECO:0007669"/>
    <property type="project" value="UniProtKB-KW"/>
</dbReference>
<dbReference type="AlphaFoldDB" id="A0A1E3XFQ8"/>
<reference evidence="2 3" key="1">
    <citation type="submission" date="2016-07" db="EMBL/GenBank/DDBJ databases">
        <title>Draft genome of Scalindua rubra, obtained from a brine-seawater interface in the Red Sea, sheds light on salt adaptation in anammox bacteria.</title>
        <authorList>
            <person name="Speth D.R."/>
            <person name="Lagkouvardos I."/>
            <person name="Wang Y."/>
            <person name="Qian P.-Y."/>
            <person name="Dutilh B.E."/>
            <person name="Jetten M.S."/>
        </authorList>
    </citation>
    <scope>NUCLEOTIDE SEQUENCE [LARGE SCALE GENOMIC DNA]</scope>
    <source>
        <strain evidence="2">BSI-1</strain>
    </source>
</reference>
<feature type="domain" description="Glycosyltransferase 2-like" evidence="1">
    <location>
        <begin position="5"/>
        <end position="167"/>
    </location>
</feature>
<dbReference type="CDD" id="cd04179">
    <property type="entry name" value="DPM_DPG-synthase_like"/>
    <property type="match status" value="1"/>
</dbReference>
<dbReference type="Gene3D" id="3.90.550.10">
    <property type="entry name" value="Spore Coat Polysaccharide Biosynthesis Protein SpsA, Chain A"/>
    <property type="match status" value="1"/>
</dbReference>
<comment type="caution">
    <text evidence="2">The sequence shown here is derived from an EMBL/GenBank/DDBJ whole genome shotgun (WGS) entry which is preliminary data.</text>
</comment>
<keyword evidence="2" id="KW-0808">Transferase</keyword>
<dbReference type="PANTHER" id="PTHR48090:SF7">
    <property type="entry name" value="RFBJ PROTEIN"/>
    <property type="match status" value="1"/>
</dbReference>
<protein>
    <submittedName>
        <fullName evidence="2">Glycosyltransferase</fullName>
    </submittedName>
</protein>
<dbReference type="PANTHER" id="PTHR48090">
    <property type="entry name" value="UNDECAPRENYL-PHOSPHATE 4-DEOXY-4-FORMAMIDO-L-ARABINOSE TRANSFERASE-RELATED"/>
    <property type="match status" value="1"/>
</dbReference>
<organism evidence="2 3">
    <name type="scientific">Candidatus Scalindua rubra</name>
    <dbReference type="NCBI Taxonomy" id="1872076"/>
    <lineage>
        <taxon>Bacteria</taxon>
        <taxon>Pseudomonadati</taxon>
        <taxon>Planctomycetota</taxon>
        <taxon>Candidatus Brocadiia</taxon>
        <taxon>Candidatus Brocadiales</taxon>
        <taxon>Candidatus Scalinduaceae</taxon>
        <taxon>Candidatus Scalindua</taxon>
    </lineage>
</organism>
<sequence>MNGASIIIPVYNEEDIIVSNTNSLIKYLNSLGIVYEIILSGNGSTDKTDELGKQLTEQNSEVKALSTNEKGVGIAFKNAISEAKYEKIVSLDMDMTVNLSFVKRAIDLLDTHDIIIGSKIFGVQRRSFVRKLGSRVFVIIASMLLNLKFNDYSPSGKAYRKGVVQKYLNHTDNGTSYVIETIYKAFKDNYRIIQITIDCDDRRKSKFNLLHEGFYRYYHLFKLIFGSLSK</sequence>
<gene>
    <name evidence="2" type="ORF">SCARUB_00337</name>
</gene>
<evidence type="ECO:0000313" key="2">
    <source>
        <dbReference type="EMBL" id="ODS34463.1"/>
    </source>
</evidence>
<accession>A0A1E3XFQ8</accession>
<dbReference type="Proteomes" id="UP000094056">
    <property type="component" value="Unassembled WGS sequence"/>
</dbReference>
<dbReference type="InterPro" id="IPR001173">
    <property type="entry name" value="Glyco_trans_2-like"/>
</dbReference>
<dbReference type="InterPro" id="IPR050256">
    <property type="entry name" value="Glycosyltransferase_2"/>
</dbReference>
<evidence type="ECO:0000259" key="1">
    <source>
        <dbReference type="Pfam" id="PF00535"/>
    </source>
</evidence>
<evidence type="ECO:0000313" key="3">
    <source>
        <dbReference type="Proteomes" id="UP000094056"/>
    </source>
</evidence>